<keyword evidence="4" id="KW-1003">Cell membrane</keyword>
<dbReference type="InterPro" id="IPR003660">
    <property type="entry name" value="HAMP_dom"/>
</dbReference>
<dbReference type="Gene3D" id="3.30.565.10">
    <property type="entry name" value="Histidine kinase-like ATPase, C-terminal domain"/>
    <property type="match status" value="1"/>
</dbReference>
<dbReference type="CDD" id="cd00075">
    <property type="entry name" value="HATPase"/>
    <property type="match status" value="1"/>
</dbReference>
<evidence type="ECO:0000256" key="14">
    <source>
        <dbReference type="SAM" id="Phobius"/>
    </source>
</evidence>
<protein>
    <recommendedName>
        <fullName evidence="3">histidine kinase</fullName>
        <ecNumber evidence="3">2.7.13.3</ecNumber>
    </recommendedName>
</protein>
<evidence type="ECO:0000256" key="13">
    <source>
        <dbReference type="ARBA" id="ARBA00023136"/>
    </source>
</evidence>
<dbReference type="CDD" id="cd00082">
    <property type="entry name" value="HisKA"/>
    <property type="match status" value="1"/>
</dbReference>
<dbReference type="Pfam" id="PF00672">
    <property type="entry name" value="HAMP"/>
    <property type="match status" value="1"/>
</dbReference>
<dbReference type="InterPro" id="IPR050398">
    <property type="entry name" value="HssS/ArlS-like"/>
</dbReference>
<dbReference type="EMBL" id="JAEAGR010000002">
    <property type="protein sequence ID" value="MBH1939815.1"/>
    <property type="molecule type" value="Genomic_DNA"/>
</dbReference>
<dbReference type="Pfam" id="PF00512">
    <property type="entry name" value="HisKA"/>
    <property type="match status" value="1"/>
</dbReference>
<dbReference type="SUPFAM" id="SSF158472">
    <property type="entry name" value="HAMP domain-like"/>
    <property type="match status" value="1"/>
</dbReference>
<dbReference type="PROSITE" id="PS50109">
    <property type="entry name" value="HIS_KIN"/>
    <property type="match status" value="1"/>
</dbReference>
<evidence type="ECO:0000256" key="2">
    <source>
        <dbReference type="ARBA" id="ARBA00004651"/>
    </source>
</evidence>
<proteinExistence type="predicted"/>
<dbReference type="InterPro" id="IPR003594">
    <property type="entry name" value="HATPase_dom"/>
</dbReference>
<dbReference type="GO" id="GO:0005524">
    <property type="term" value="F:ATP binding"/>
    <property type="evidence" value="ECO:0007669"/>
    <property type="project" value="UniProtKB-KW"/>
</dbReference>
<comment type="catalytic activity">
    <reaction evidence="1">
        <text>ATP + protein L-histidine = ADP + protein N-phospho-L-histidine.</text>
        <dbReference type="EC" id="2.7.13.3"/>
    </reaction>
</comment>
<dbReference type="SMART" id="SM00304">
    <property type="entry name" value="HAMP"/>
    <property type="match status" value="1"/>
</dbReference>
<comment type="subcellular location">
    <subcellularLocation>
        <location evidence="2">Cell membrane</location>
        <topology evidence="2">Multi-pass membrane protein</topology>
    </subcellularLocation>
</comment>
<evidence type="ECO:0000313" key="18">
    <source>
        <dbReference type="Proteomes" id="UP000623269"/>
    </source>
</evidence>
<dbReference type="FunFam" id="1.10.287.130:FF:000001">
    <property type="entry name" value="Two-component sensor histidine kinase"/>
    <property type="match status" value="1"/>
</dbReference>
<keyword evidence="6" id="KW-0808">Transferase</keyword>
<evidence type="ECO:0000256" key="4">
    <source>
        <dbReference type="ARBA" id="ARBA00022475"/>
    </source>
</evidence>
<feature type="domain" description="HAMP" evidence="16">
    <location>
        <begin position="201"/>
        <end position="253"/>
    </location>
</feature>
<keyword evidence="8" id="KW-0547">Nucleotide-binding</keyword>
<comment type="caution">
    <text evidence="17">The sequence shown here is derived from an EMBL/GenBank/DDBJ whole genome shotgun (WGS) entry which is preliminary data.</text>
</comment>
<evidence type="ECO:0000256" key="7">
    <source>
        <dbReference type="ARBA" id="ARBA00022692"/>
    </source>
</evidence>
<dbReference type="GO" id="GO:0005886">
    <property type="term" value="C:plasma membrane"/>
    <property type="evidence" value="ECO:0007669"/>
    <property type="project" value="UniProtKB-SubCell"/>
</dbReference>
<keyword evidence="7 14" id="KW-0812">Transmembrane</keyword>
<organism evidence="17 18">
    <name type="scientific">Mobilitalea sibirica</name>
    <dbReference type="NCBI Taxonomy" id="1462919"/>
    <lineage>
        <taxon>Bacteria</taxon>
        <taxon>Bacillati</taxon>
        <taxon>Bacillota</taxon>
        <taxon>Clostridia</taxon>
        <taxon>Lachnospirales</taxon>
        <taxon>Lachnospiraceae</taxon>
        <taxon>Mobilitalea</taxon>
    </lineage>
</organism>
<dbReference type="Proteomes" id="UP000623269">
    <property type="component" value="Unassembled WGS sequence"/>
</dbReference>
<feature type="domain" description="Histidine kinase" evidence="15">
    <location>
        <begin position="261"/>
        <end position="465"/>
    </location>
</feature>
<dbReference type="Gene3D" id="6.10.340.10">
    <property type="match status" value="1"/>
</dbReference>
<keyword evidence="18" id="KW-1185">Reference proteome</keyword>
<keyword evidence="9 17" id="KW-0418">Kinase</keyword>
<sequence length="465" mass="52047">MKTIKKKIALPFITIILLIPIITMILFHITLRVYVDRTAKEELQNTISGIEQLVKQQVLRGYTGKMFGKDHETTNNNLMTLRSALRVSNLTSNTEFLLLSEDEILFPTIYEDSFLTENLLKDAIKQLDHIEENELTKLTLNGDSYYVTYKALSGRLNSLKLFFISHNKSADVLMKTIYLSLLAILMLSATISIAIALGISRSISDPITKLSTHAKKIGNGEFLSLENNNSSREIHTLTKSMNEMSERLKNYDNAQKAFLQNASHELRTPLMSIQGYAEGIAGGVFSDTQKAANIICDESRRLNNLVDELLTLSRIENQTYNNKLVKENLCDMVKDCIQKVEGYALKEDKTITVSLSESPVYAYIDEVLLLQAVSNILSNCIKYARQDVRVTVFTQENQAIIRISDDGAGIAADDLPFIFDRFYKGKKGSFGLGLAIAKSAVEYMGGSINAFNDTNGAVFEIKLNN</sequence>
<dbReference type="SMART" id="SM00388">
    <property type="entry name" value="HisKA"/>
    <property type="match status" value="1"/>
</dbReference>
<name>A0A8J7H7Y0_9FIRM</name>
<dbReference type="SUPFAM" id="SSF47384">
    <property type="entry name" value="Homodimeric domain of signal transducing histidine kinase"/>
    <property type="match status" value="1"/>
</dbReference>
<gene>
    <name evidence="17" type="ORF">I5677_02765</name>
</gene>
<dbReference type="InterPro" id="IPR036097">
    <property type="entry name" value="HisK_dim/P_sf"/>
</dbReference>
<evidence type="ECO:0000256" key="8">
    <source>
        <dbReference type="ARBA" id="ARBA00022741"/>
    </source>
</evidence>
<evidence type="ECO:0000256" key="9">
    <source>
        <dbReference type="ARBA" id="ARBA00022777"/>
    </source>
</evidence>
<evidence type="ECO:0000256" key="5">
    <source>
        <dbReference type="ARBA" id="ARBA00022553"/>
    </source>
</evidence>
<evidence type="ECO:0000313" key="17">
    <source>
        <dbReference type="EMBL" id="MBH1939815.1"/>
    </source>
</evidence>
<evidence type="ECO:0000256" key="6">
    <source>
        <dbReference type="ARBA" id="ARBA00022679"/>
    </source>
</evidence>
<dbReference type="GO" id="GO:0000155">
    <property type="term" value="F:phosphorelay sensor kinase activity"/>
    <property type="evidence" value="ECO:0007669"/>
    <property type="project" value="InterPro"/>
</dbReference>
<dbReference type="InterPro" id="IPR004358">
    <property type="entry name" value="Sig_transdc_His_kin-like_C"/>
</dbReference>
<keyword evidence="13 14" id="KW-0472">Membrane</keyword>
<keyword evidence="12" id="KW-0902">Two-component regulatory system</keyword>
<dbReference type="InterPro" id="IPR005467">
    <property type="entry name" value="His_kinase_dom"/>
</dbReference>
<dbReference type="PANTHER" id="PTHR45528">
    <property type="entry name" value="SENSOR HISTIDINE KINASE CPXA"/>
    <property type="match status" value="1"/>
</dbReference>
<dbReference type="EC" id="2.7.13.3" evidence="3"/>
<dbReference type="Gene3D" id="1.10.287.130">
    <property type="match status" value="1"/>
</dbReference>
<dbReference type="RefSeq" id="WP_197660040.1">
    <property type="nucleotide sequence ID" value="NZ_JAEAGR010000002.1"/>
</dbReference>
<keyword evidence="11 14" id="KW-1133">Transmembrane helix</keyword>
<dbReference type="InterPro" id="IPR036890">
    <property type="entry name" value="HATPase_C_sf"/>
</dbReference>
<reference evidence="17" key="1">
    <citation type="submission" date="2020-12" db="EMBL/GenBank/DDBJ databases">
        <title>M. sibirica DSM 26468T genome.</title>
        <authorList>
            <person name="Thieme N."/>
            <person name="Rettenmaier R."/>
            <person name="Zverlov V."/>
            <person name="Liebl W."/>
        </authorList>
    </citation>
    <scope>NUCLEOTIDE SEQUENCE</scope>
    <source>
        <strain evidence="17">DSM 26468</strain>
    </source>
</reference>
<dbReference type="InterPro" id="IPR003661">
    <property type="entry name" value="HisK_dim/P_dom"/>
</dbReference>
<feature type="transmembrane region" description="Helical" evidence="14">
    <location>
        <begin position="12"/>
        <end position="35"/>
    </location>
</feature>
<dbReference type="CDD" id="cd06225">
    <property type="entry name" value="HAMP"/>
    <property type="match status" value="1"/>
</dbReference>
<dbReference type="PRINTS" id="PR00344">
    <property type="entry name" value="BCTRLSENSOR"/>
</dbReference>
<evidence type="ECO:0000256" key="3">
    <source>
        <dbReference type="ARBA" id="ARBA00012438"/>
    </source>
</evidence>
<dbReference type="SUPFAM" id="SSF55874">
    <property type="entry name" value="ATPase domain of HSP90 chaperone/DNA topoisomerase II/histidine kinase"/>
    <property type="match status" value="1"/>
</dbReference>
<dbReference type="PANTHER" id="PTHR45528:SF1">
    <property type="entry name" value="SENSOR HISTIDINE KINASE CPXA"/>
    <property type="match status" value="1"/>
</dbReference>
<accession>A0A8J7H7Y0</accession>
<dbReference type="Pfam" id="PF02518">
    <property type="entry name" value="HATPase_c"/>
    <property type="match status" value="1"/>
</dbReference>
<dbReference type="PROSITE" id="PS50885">
    <property type="entry name" value="HAMP"/>
    <property type="match status" value="1"/>
</dbReference>
<evidence type="ECO:0000256" key="1">
    <source>
        <dbReference type="ARBA" id="ARBA00000085"/>
    </source>
</evidence>
<evidence type="ECO:0000256" key="10">
    <source>
        <dbReference type="ARBA" id="ARBA00022840"/>
    </source>
</evidence>
<dbReference type="AlphaFoldDB" id="A0A8J7H7Y0"/>
<evidence type="ECO:0000256" key="12">
    <source>
        <dbReference type="ARBA" id="ARBA00023012"/>
    </source>
</evidence>
<evidence type="ECO:0000256" key="11">
    <source>
        <dbReference type="ARBA" id="ARBA00022989"/>
    </source>
</evidence>
<keyword evidence="5" id="KW-0597">Phosphoprotein</keyword>
<feature type="transmembrane region" description="Helical" evidence="14">
    <location>
        <begin position="177"/>
        <end position="199"/>
    </location>
</feature>
<evidence type="ECO:0000259" key="15">
    <source>
        <dbReference type="PROSITE" id="PS50109"/>
    </source>
</evidence>
<dbReference type="SMART" id="SM00387">
    <property type="entry name" value="HATPase_c"/>
    <property type="match status" value="1"/>
</dbReference>
<evidence type="ECO:0000259" key="16">
    <source>
        <dbReference type="PROSITE" id="PS50885"/>
    </source>
</evidence>
<keyword evidence="10" id="KW-0067">ATP-binding</keyword>